<evidence type="ECO:0000259" key="9">
    <source>
        <dbReference type="SMART" id="SM00039"/>
    </source>
</evidence>
<dbReference type="Pfam" id="PF00473">
    <property type="entry name" value="CRF"/>
    <property type="match status" value="1"/>
</dbReference>
<feature type="chain" id="PRO_5004272440" evidence="8">
    <location>
        <begin position="25"/>
        <end position="169"/>
    </location>
</feature>
<dbReference type="SMART" id="SM00039">
    <property type="entry name" value="CRF"/>
    <property type="match status" value="1"/>
</dbReference>
<name>Q6E2N8_PHYSA</name>
<evidence type="ECO:0000256" key="7">
    <source>
        <dbReference type="ARBA" id="ARBA00022815"/>
    </source>
</evidence>
<dbReference type="InterPro" id="IPR000187">
    <property type="entry name" value="CRF"/>
</dbReference>
<proteinExistence type="evidence at transcript level"/>
<evidence type="ECO:0000256" key="8">
    <source>
        <dbReference type="SAM" id="SignalP"/>
    </source>
</evidence>
<comment type="similarity">
    <text evidence="2">Belongs to the sauvagine/corticotropin-releasing factor/urotensin I family.</text>
</comment>
<feature type="signal peptide" evidence="8">
    <location>
        <begin position="1"/>
        <end position="24"/>
    </location>
</feature>
<dbReference type="AlphaFoldDB" id="Q6E2N8"/>
<keyword evidence="4" id="KW-0165">Cleavage on pair of basic residues</keyword>
<dbReference type="PANTHER" id="PTHR15035:SF9">
    <property type="entry name" value="CORTICOLIBERIN"/>
    <property type="match status" value="1"/>
</dbReference>
<keyword evidence="5" id="KW-0372">Hormone</keyword>
<gene>
    <name evidence="10" type="primary">CRF</name>
</gene>
<dbReference type="GO" id="GO:0017045">
    <property type="term" value="F:corticotropin-releasing hormone activity"/>
    <property type="evidence" value="ECO:0007669"/>
    <property type="project" value="TreeGrafter"/>
</dbReference>
<evidence type="ECO:0000256" key="1">
    <source>
        <dbReference type="ARBA" id="ARBA00004613"/>
    </source>
</evidence>
<feature type="domain" description="Corticotropin-releasing factor" evidence="9">
    <location>
        <begin position="128"/>
        <end position="167"/>
    </location>
</feature>
<evidence type="ECO:0000256" key="6">
    <source>
        <dbReference type="ARBA" id="ARBA00022729"/>
    </source>
</evidence>
<dbReference type="PRINTS" id="PR01612">
    <property type="entry name" value="CRFFAMILY"/>
</dbReference>
<dbReference type="Gene3D" id="6.10.250.1920">
    <property type="match status" value="1"/>
</dbReference>
<accession>Q6E2N8</accession>
<evidence type="ECO:0000256" key="2">
    <source>
        <dbReference type="ARBA" id="ARBA00009287"/>
    </source>
</evidence>
<evidence type="ECO:0000313" key="10">
    <source>
        <dbReference type="EMBL" id="AAT70729.1"/>
    </source>
</evidence>
<dbReference type="GO" id="GO:0051464">
    <property type="term" value="P:positive regulation of cortisol secretion"/>
    <property type="evidence" value="ECO:0007669"/>
    <property type="project" value="TreeGrafter"/>
</dbReference>
<reference evidence="10" key="1">
    <citation type="submission" date="2004-04" db="EMBL/GenBank/DDBJ databases">
        <title>Molecular cloning of Phyllomedusa sauvagii corticotropin-releasing factor precursor.</title>
        <authorList>
            <person name="Boorse G.C."/>
            <person name="Denver R.J."/>
        </authorList>
    </citation>
    <scope>NUCLEOTIDE SEQUENCE</scope>
    <source>
        <tissue evidence="10">Brain</tissue>
    </source>
</reference>
<dbReference type="GO" id="GO:0032811">
    <property type="term" value="P:negative regulation of epinephrine secretion"/>
    <property type="evidence" value="ECO:0007669"/>
    <property type="project" value="TreeGrafter"/>
</dbReference>
<keyword evidence="3" id="KW-0964">Secreted</keyword>
<sequence>MKFQVLVCTGILLVALLPCKECRAFSKPPASSAGALPPPLSEYQPFLLRMGEEYFLRLGNLHKYPPSSLVGASRLPDPSSSNFVRALQQLQPQQWGGQQQGLRAGILEGADTPYSAQEEPTERGKRAEEPPISLDLTFHLLREVLEMARAEQIAQQAHSNRKLMDIIGK</sequence>
<dbReference type="PROSITE" id="PS00511">
    <property type="entry name" value="CRF"/>
    <property type="match status" value="1"/>
</dbReference>
<dbReference type="InterPro" id="IPR018446">
    <property type="entry name" value="Corticotropin-releasing_fac_CS"/>
</dbReference>
<evidence type="ECO:0000256" key="3">
    <source>
        <dbReference type="ARBA" id="ARBA00022525"/>
    </source>
</evidence>
<dbReference type="InterPro" id="IPR003620">
    <property type="entry name" value="Urocortin_CRF"/>
</dbReference>
<keyword evidence="6 8" id="KW-0732">Signal</keyword>
<dbReference type="PANTHER" id="PTHR15035">
    <property type="entry name" value="CORTICOLIBERIN/UROCORTIN"/>
    <property type="match status" value="1"/>
</dbReference>
<keyword evidence="7" id="KW-0027">Amidation</keyword>
<dbReference type="EMBL" id="AY596828">
    <property type="protein sequence ID" value="AAT70729.1"/>
    <property type="molecule type" value="mRNA"/>
</dbReference>
<dbReference type="GO" id="GO:0005615">
    <property type="term" value="C:extracellular space"/>
    <property type="evidence" value="ECO:0007669"/>
    <property type="project" value="TreeGrafter"/>
</dbReference>
<evidence type="ECO:0000256" key="5">
    <source>
        <dbReference type="ARBA" id="ARBA00022702"/>
    </source>
</evidence>
<protein>
    <submittedName>
        <fullName evidence="10">Corticotropin-releasing factor</fullName>
    </submittedName>
</protein>
<comment type="subcellular location">
    <subcellularLocation>
        <location evidence="1">Secreted</location>
    </subcellularLocation>
</comment>
<organism evidence="10">
    <name type="scientific">Phyllomedusa sauvagei</name>
    <name type="common">Sauvage's leaf frog</name>
    <dbReference type="NCBI Taxonomy" id="8395"/>
    <lineage>
        <taxon>Eukaryota</taxon>
        <taxon>Metazoa</taxon>
        <taxon>Chordata</taxon>
        <taxon>Craniata</taxon>
        <taxon>Vertebrata</taxon>
        <taxon>Euteleostomi</taxon>
        <taxon>Amphibia</taxon>
        <taxon>Batrachia</taxon>
        <taxon>Anura</taxon>
        <taxon>Neobatrachia</taxon>
        <taxon>Hyloidea</taxon>
        <taxon>Hylidae</taxon>
        <taxon>Phyllomedusinae</taxon>
        <taxon>Phyllomedusa</taxon>
    </lineage>
</organism>
<dbReference type="GO" id="GO:0070093">
    <property type="term" value="P:negative regulation of glucagon secretion"/>
    <property type="evidence" value="ECO:0007669"/>
    <property type="project" value="TreeGrafter"/>
</dbReference>
<evidence type="ECO:0000256" key="4">
    <source>
        <dbReference type="ARBA" id="ARBA00022685"/>
    </source>
</evidence>